<accession>A0A077FIQ5</accession>
<dbReference type="KEGG" id="palk:PSAKL28_39590"/>
<dbReference type="HOGENOM" id="CLU_1625648_0_0_6"/>
<organism evidence="2">
    <name type="scientific">Pseudomonas alkylphenolica</name>
    <dbReference type="NCBI Taxonomy" id="237609"/>
    <lineage>
        <taxon>Bacteria</taxon>
        <taxon>Pseudomonadati</taxon>
        <taxon>Pseudomonadota</taxon>
        <taxon>Gammaproteobacteria</taxon>
        <taxon>Pseudomonadales</taxon>
        <taxon>Pseudomonadaceae</taxon>
        <taxon>Pseudomonas</taxon>
    </lineage>
</organism>
<dbReference type="OrthoDB" id="7025317at2"/>
<proteinExistence type="predicted"/>
<sequence>MKISERNRSEAIRNVRLKISLLKEMFSNSDLPTDEYYPKTLRQFNNWDLSQNTVRFRENTPPITRNANDTLNKYPELKSEVVASLHASMLVRTKNSSSNRTDKIGKFKEEIGRLKKYISVLESYTASQKLELVRVNELLEDKVNSLNSAIAELKRKLRDANSN</sequence>
<evidence type="ECO:0000256" key="1">
    <source>
        <dbReference type="SAM" id="Coils"/>
    </source>
</evidence>
<feature type="coiled-coil region" evidence="1">
    <location>
        <begin position="136"/>
        <end position="163"/>
    </location>
</feature>
<dbReference type="RefSeq" id="WP_157687055.1">
    <property type="nucleotide sequence ID" value="NZ_CP009048.1"/>
</dbReference>
<dbReference type="AlphaFoldDB" id="A0A077FIQ5"/>
<keyword evidence="1" id="KW-0175">Coiled coil</keyword>
<gene>
    <name evidence="2" type="ORF">PSAKL28_39590</name>
</gene>
<protein>
    <submittedName>
        <fullName evidence="2">Uncharacterized protein</fullName>
    </submittedName>
</protein>
<evidence type="ECO:0000313" key="2">
    <source>
        <dbReference type="EMBL" id="AIL63106.1"/>
    </source>
</evidence>
<reference evidence="2" key="1">
    <citation type="submission" date="2014-07" db="EMBL/GenBank/DDBJ databases">
        <authorList>
            <person name="Lee K."/>
            <person name="Lim J.Y."/>
            <person name="Hwang I."/>
        </authorList>
    </citation>
    <scope>NUCLEOTIDE SEQUENCE [LARGE SCALE GENOMIC DNA]</scope>
    <source>
        <strain evidence="2">KL28</strain>
    </source>
</reference>
<dbReference type="Proteomes" id="UP000028931">
    <property type="component" value="Chromosome"/>
</dbReference>
<dbReference type="EMBL" id="CP009048">
    <property type="protein sequence ID" value="AIL63106.1"/>
    <property type="molecule type" value="Genomic_DNA"/>
</dbReference>
<name>A0A077FIQ5_9PSED</name>